<dbReference type="InterPro" id="IPR058543">
    <property type="entry name" value="Beta-prop_RSE1/DDB1/CPSF1_2nd"/>
</dbReference>
<keyword evidence="5" id="KW-1185">Reference proteome</keyword>
<dbReference type="InterPro" id="IPR015943">
    <property type="entry name" value="WD40/YVTN_repeat-like_dom_sf"/>
</dbReference>
<dbReference type="FunFam" id="2.130.10.10:FF:000118">
    <property type="entry name" value="Cleavage and polyadenylation specificity factor subunit 1"/>
    <property type="match status" value="1"/>
</dbReference>
<feature type="compositionally biased region" description="Polar residues" evidence="1">
    <location>
        <begin position="491"/>
        <end position="501"/>
    </location>
</feature>
<dbReference type="Pfam" id="PF10433">
    <property type="entry name" value="Beta-prop_RSE1_1st"/>
    <property type="match status" value="1"/>
</dbReference>
<proteinExistence type="predicted"/>
<evidence type="ECO:0000313" key="4">
    <source>
        <dbReference type="EMBL" id="CAG9132553.1"/>
    </source>
</evidence>
<reference evidence="4" key="1">
    <citation type="submission" date="2020-11" db="EMBL/GenBank/DDBJ databases">
        <authorList>
            <person name="Whiteford S."/>
        </authorList>
    </citation>
    <scope>NUCLEOTIDE SEQUENCE</scope>
</reference>
<feature type="region of interest" description="Disordered" evidence="1">
    <location>
        <begin position="478"/>
        <end position="527"/>
    </location>
</feature>
<protein>
    <submittedName>
        <fullName evidence="4">(diamondback moth) hypothetical protein</fullName>
    </submittedName>
</protein>
<gene>
    <name evidence="4" type="ORF">PLXY2_LOCUS10814</name>
</gene>
<accession>A0A8S4FUZ2</accession>
<dbReference type="AlphaFoldDB" id="A0A8S4FUZ2"/>
<evidence type="ECO:0000259" key="2">
    <source>
        <dbReference type="Pfam" id="PF10433"/>
    </source>
</evidence>
<dbReference type="InterPro" id="IPR050358">
    <property type="entry name" value="RSE1/DDB1/CFT1"/>
</dbReference>
<dbReference type="EMBL" id="CAJHNJ030000050">
    <property type="protein sequence ID" value="CAG9132553.1"/>
    <property type="molecule type" value="Genomic_DNA"/>
</dbReference>
<organism evidence="4 5">
    <name type="scientific">Plutella xylostella</name>
    <name type="common">Diamondback moth</name>
    <name type="synonym">Plutella maculipennis</name>
    <dbReference type="NCBI Taxonomy" id="51655"/>
    <lineage>
        <taxon>Eukaryota</taxon>
        <taxon>Metazoa</taxon>
        <taxon>Ecdysozoa</taxon>
        <taxon>Arthropoda</taxon>
        <taxon>Hexapoda</taxon>
        <taxon>Insecta</taxon>
        <taxon>Pterygota</taxon>
        <taxon>Neoptera</taxon>
        <taxon>Endopterygota</taxon>
        <taxon>Lepidoptera</taxon>
        <taxon>Glossata</taxon>
        <taxon>Ditrysia</taxon>
        <taxon>Yponomeutoidea</taxon>
        <taxon>Plutellidae</taxon>
        <taxon>Plutella</taxon>
    </lineage>
</organism>
<feature type="compositionally biased region" description="Basic and acidic residues" evidence="1">
    <location>
        <begin position="502"/>
        <end position="522"/>
    </location>
</feature>
<comment type="caution">
    <text evidence="4">The sequence shown here is derived from an EMBL/GenBank/DDBJ whole genome shotgun (WGS) entry which is preliminary data.</text>
</comment>
<dbReference type="Pfam" id="PF23726">
    <property type="entry name" value="Beta-prop_RSE1_2nd"/>
    <property type="match status" value="1"/>
</dbReference>
<feature type="domain" description="RSE1/DDB1/CPSF1 second beta-propeller" evidence="3">
    <location>
        <begin position="624"/>
        <end position="756"/>
    </location>
</feature>
<evidence type="ECO:0000259" key="3">
    <source>
        <dbReference type="Pfam" id="PF23726"/>
    </source>
</evidence>
<dbReference type="InterPro" id="IPR018846">
    <property type="entry name" value="Beta-prop_RSE1/DDB1/CPSF1_1st"/>
</dbReference>
<evidence type="ECO:0000313" key="5">
    <source>
        <dbReference type="Proteomes" id="UP000653454"/>
    </source>
</evidence>
<dbReference type="Proteomes" id="UP000653454">
    <property type="component" value="Unassembled WGS sequence"/>
</dbReference>
<feature type="domain" description="RSE1/DDB1/CPSF1 first beta-propeller" evidence="2">
    <location>
        <begin position="14"/>
        <end position="413"/>
    </location>
</feature>
<dbReference type="PANTHER" id="PTHR10644">
    <property type="entry name" value="DNA REPAIR/RNA PROCESSING CPSF FAMILY"/>
    <property type="match status" value="1"/>
</dbReference>
<sequence length="786" mass="86351">MYSIARQTHPATGIEHSVSCCFFNNDEPCLVTAGANIIKVFRLYPEADSKEVNAAGQPIPPKMKLECLATYTLWGSVMSLAVVPAPSMGRDLLLLSFREAKLSVVQYDPQVHNLVTLSMHYFEEDDMKNGWTTHPHIPYIRVDPSGRCCVMLLYGRKLAVIPFRKDCGDEADPLDAKPGQDLKKNAPPIQPIRTPTLASYVIVLKDLDEKIDNVLDIQFLHGYYEPTLLLLYEPVRTFAGRTAVRNDTCCMAGVSLNMTARSHPVIWATAGLPHDCLQAIPVDRPLGGCLIFAVNSLIYLNQSVPPYGVSLNSIATHTTNFPLRIQEGVCITLDCACAAPLGDSRLAISLKGGQLFVLTLLSDSLRSVRSFHLARAAASVLPTCMCVIQDDFLFLGSRLGNSLLLRVTERENRMLFSVDKPLQATVDLTTENASAKPHDFLFLGSRLGNSLLLRVTERENRMLFSVDKPLQATVDLTTENASAKPPRRDCLTSQNQESQENPPEKDQETEKDKDKDTSDPAAKKRRMDTLSDCIASNVIDISDQDELEVYGSDIRTSTQLTSYVFEVCDSLLNICPIGDISMGEPQLLSTPASETDAPLVELVACSGRGKNGALTVLQRTVHTHRVTQFTLPGCIDMWSVFGDGSSEGRREQSDSEASHAYLILTQTNSSMILQTGEEINEVDNSGFMTSAPTVFAGNLGNNKYMVQVTTTAIRLIKNGAQIQSIQLEWTAASAYTADPYLCVVSTCARAAVLALRETHGRGGALKSQFYEAFVSFREQLLETSKD</sequence>
<name>A0A8S4FUZ2_PLUXY</name>
<evidence type="ECO:0000256" key="1">
    <source>
        <dbReference type="SAM" id="MobiDB-lite"/>
    </source>
</evidence>
<dbReference type="Gene3D" id="2.130.10.10">
    <property type="entry name" value="YVTN repeat-like/Quinoprotein amine dehydrogenase"/>
    <property type="match status" value="2"/>
</dbReference>